<dbReference type="InterPro" id="IPR002110">
    <property type="entry name" value="Ankyrin_rpt"/>
</dbReference>
<sequence length="353" mass="38566">MARKRKTLPKDFEEMLTSASVDELKAVFGKCEIDARGGYAKGTTIGFPDCPDELIVWLTGQGLAVDSPDSYGRTPLHARASRGAPKQIPLLLSLGADIEATDTSGQTPLQAAVDGLKAGAARVLIEHGASTEVLDRRGNTLMLRGLISTQNATIGECVEIVKLLLERSAGITAEMRKKVERIGSGFEFHRENFNPDFLEETDAALGELYRIFEVEPVARRSKHDGVSPIVVPDGSWQERHKALWELLVPSRGAGATVQCEAVRVTGRIFDEMFRNGGANWDRDYRAMADAFPGFLAQGEPLDEQELREAKEITKQIRSGRGADGHLDRLSELAVAWVAKNPVPIALGSVDYTR</sequence>
<keyword evidence="2 3" id="KW-0040">ANK repeat</keyword>
<feature type="repeat" description="ANK" evidence="3">
    <location>
        <begin position="71"/>
        <end position="103"/>
    </location>
</feature>
<accession>A0A229RW86</accession>
<keyword evidence="1" id="KW-0677">Repeat</keyword>
<dbReference type="InterPro" id="IPR036770">
    <property type="entry name" value="Ankyrin_rpt-contain_sf"/>
</dbReference>
<feature type="repeat" description="ANK" evidence="3">
    <location>
        <begin position="104"/>
        <end position="136"/>
    </location>
</feature>
<reference evidence="4 5" key="1">
    <citation type="submission" date="2017-07" db="EMBL/GenBank/DDBJ databases">
        <title>Amycolatopsis thailandensis Genome sequencing and assembly.</title>
        <authorList>
            <person name="Kaur N."/>
            <person name="Mayilraj S."/>
        </authorList>
    </citation>
    <scope>NUCLEOTIDE SEQUENCE [LARGE SCALE GENOMIC DNA]</scope>
    <source>
        <strain evidence="4 5">JCM 16380</strain>
    </source>
</reference>
<evidence type="ECO:0000313" key="4">
    <source>
        <dbReference type="EMBL" id="OXM50922.1"/>
    </source>
</evidence>
<evidence type="ECO:0000256" key="3">
    <source>
        <dbReference type="PROSITE-ProRule" id="PRU00023"/>
    </source>
</evidence>
<dbReference type="Pfam" id="PF12796">
    <property type="entry name" value="Ank_2"/>
    <property type="match status" value="1"/>
</dbReference>
<dbReference type="PANTHER" id="PTHR24126">
    <property type="entry name" value="ANKYRIN REPEAT, PH AND SEC7 DOMAIN CONTAINING PROTEIN SECG-RELATED"/>
    <property type="match status" value="1"/>
</dbReference>
<dbReference type="Gene3D" id="1.25.40.20">
    <property type="entry name" value="Ankyrin repeat-containing domain"/>
    <property type="match status" value="1"/>
</dbReference>
<evidence type="ECO:0000256" key="1">
    <source>
        <dbReference type="ARBA" id="ARBA00022737"/>
    </source>
</evidence>
<dbReference type="SMART" id="SM00248">
    <property type="entry name" value="ANK"/>
    <property type="match status" value="3"/>
</dbReference>
<dbReference type="PROSITE" id="PS50297">
    <property type="entry name" value="ANK_REP_REGION"/>
    <property type="match status" value="2"/>
</dbReference>
<organism evidence="4 5">
    <name type="scientific">Amycolatopsis thailandensis</name>
    <dbReference type="NCBI Taxonomy" id="589330"/>
    <lineage>
        <taxon>Bacteria</taxon>
        <taxon>Bacillati</taxon>
        <taxon>Actinomycetota</taxon>
        <taxon>Actinomycetes</taxon>
        <taxon>Pseudonocardiales</taxon>
        <taxon>Pseudonocardiaceae</taxon>
        <taxon>Amycolatopsis</taxon>
    </lineage>
</organism>
<gene>
    <name evidence="4" type="ORF">CFP71_26300</name>
</gene>
<dbReference type="Proteomes" id="UP000215223">
    <property type="component" value="Unassembled WGS sequence"/>
</dbReference>
<name>A0A229RW86_9PSEU</name>
<dbReference type="OrthoDB" id="9812708at2"/>
<dbReference type="AlphaFoldDB" id="A0A229RW86"/>
<dbReference type="RefSeq" id="WP_093936675.1">
    <property type="nucleotide sequence ID" value="NZ_NMQT01000096.1"/>
</dbReference>
<evidence type="ECO:0000313" key="5">
    <source>
        <dbReference type="Proteomes" id="UP000215223"/>
    </source>
</evidence>
<evidence type="ECO:0000256" key="2">
    <source>
        <dbReference type="ARBA" id="ARBA00023043"/>
    </source>
</evidence>
<keyword evidence="5" id="KW-1185">Reference proteome</keyword>
<comment type="caution">
    <text evidence="4">The sequence shown here is derived from an EMBL/GenBank/DDBJ whole genome shotgun (WGS) entry which is preliminary data.</text>
</comment>
<proteinExistence type="predicted"/>
<dbReference type="SUPFAM" id="SSF48403">
    <property type="entry name" value="Ankyrin repeat"/>
    <property type="match status" value="1"/>
</dbReference>
<dbReference type="PROSITE" id="PS50088">
    <property type="entry name" value="ANK_REPEAT"/>
    <property type="match status" value="2"/>
</dbReference>
<protein>
    <submittedName>
        <fullName evidence="4">Uncharacterized protein</fullName>
    </submittedName>
</protein>
<dbReference type="EMBL" id="NMQT01000096">
    <property type="protein sequence ID" value="OXM50922.1"/>
    <property type="molecule type" value="Genomic_DNA"/>
</dbReference>
<dbReference type="PANTHER" id="PTHR24126:SF14">
    <property type="entry name" value="ANK_REP_REGION DOMAIN-CONTAINING PROTEIN"/>
    <property type="match status" value="1"/>
</dbReference>